<dbReference type="GO" id="GO:0051989">
    <property type="term" value="F:coproporphyrinogen dehydrogenase activity"/>
    <property type="evidence" value="ECO:0007669"/>
    <property type="project" value="UniProtKB-EC"/>
</dbReference>
<gene>
    <name evidence="2" type="primary">hemZ</name>
    <name evidence="2" type="ORF">J0B03_01380</name>
</gene>
<dbReference type="Pfam" id="PF04055">
    <property type="entry name" value="Radical_SAM"/>
    <property type="match status" value="1"/>
</dbReference>
<dbReference type="KEGG" id="alka:J0B03_01380"/>
<dbReference type="SMART" id="SM00729">
    <property type="entry name" value="Elp3"/>
    <property type="match status" value="1"/>
</dbReference>
<dbReference type="SUPFAM" id="SSF102114">
    <property type="entry name" value="Radical SAM enzymes"/>
    <property type="match status" value="1"/>
</dbReference>
<dbReference type="Proteomes" id="UP000663499">
    <property type="component" value="Chromosome"/>
</dbReference>
<evidence type="ECO:0000259" key="1">
    <source>
        <dbReference type="PROSITE" id="PS51918"/>
    </source>
</evidence>
<sequence>MEKTITLKIEGSIRSNDMRELLMAFFPYENLQVSESKEEEWGHLEVEESAGKIRAVFQDGTGNKFQSEERMDPGSNLRQTAKKQVYDLLVRATDRKLKWGTMTGIRPVRIAHEALLKKTDLDDIRSRLKNDYRLSEEAIAPMLHIARLELERLYPLDRHKAQVYINIPFCPSRCSYCSFITQEAGTDRELLDDYLKALVEEIRILGTYLQETTWEVESIYVGGGTPTVLEPNQLELLLGSVEQYLPMKYLTEYTLEGGRPDTITEEKLRVLRKYKVDRISVNPQSMQAETLDRLGRGHSVEDFYHAYGLVRDAGFSSVNCDLILGLEEERAEEMIKSARSLLMLEPENITIHSLFLKRSSALAAKKEDQTDGWDKQGQEAALAAKTIYQLFEEKGYEPYYLYRQKYCVNNGENIGFAKRGKECFYNMAIMSDKRTVIGLGAGSTGKVYDPKTDGYERMETVKNVTLYVKQVLDEGDRKVKQLRLLD</sequence>
<dbReference type="InterPro" id="IPR007197">
    <property type="entry name" value="rSAM"/>
</dbReference>
<dbReference type="PANTHER" id="PTHR13932:SF1">
    <property type="entry name" value="OXYGEN-INDEPENDENT COPROPORPHYRINOGEN-III OXIDASE-LIKE PROTEIN HEMZ"/>
    <property type="match status" value="1"/>
</dbReference>
<evidence type="ECO:0000313" key="2">
    <source>
        <dbReference type="EMBL" id="QSX08770.1"/>
    </source>
</evidence>
<dbReference type="InterPro" id="IPR058240">
    <property type="entry name" value="rSAM_sf"/>
</dbReference>
<dbReference type="RefSeq" id="WP_207300111.1">
    <property type="nucleotide sequence ID" value="NZ_CP071444.1"/>
</dbReference>
<dbReference type="NCBIfam" id="TIGR03994">
    <property type="entry name" value="rSAM_HemZ"/>
    <property type="match status" value="1"/>
</dbReference>
<feature type="domain" description="Radical SAM core" evidence="1">
    <location>
        <begin position="155"/>
        <end position="397"/>
    </location>
</feature>
<dbReference type="InterPro" id="IPR023995">
    <property type="entry name" value="HemZ"/>
</dbReference>
<accession>A0A975AIQ3</accession>
<protein>
    <submittedName>
        <fullName evidence="2">Coproporphyrinogen dehydrogenase HemZ</fullName>
        <ecNumber evidence="2">1.3.98.3</ecNumber>
    </submittedName>
</protein>
<evidence type="ECO:0000313" key="3">
    <source>
        <dbReference type="Proteomes" id="UP000663499"/>
    </source>
</evidence>
<dbReference type="GO" id="GO:0051539">
    <property type="term" value="F:4 iron, 4 sulfur cluster binding"/>
    <property type="evidence" value="ECO:0007669"/>
    <property type="project" value="TreeGrafter"/>
</dbReference>
<dbReference type="SFLD" id="SFLDG01065">
    <property type="entry name" value="anaerobic_coproporphyrinogen-I"/>
    <property type="match status" value="1"/>
</dbReference>
<name>A0A975AIQ3_9FIRM</name>
<dbReference type="SFLD" id="SFLDS00029">
    <property type="entry name" value="Radical_SAM"/>
    <property type="match status" value="1"/>
</dbReference>
<dbReference type="InterPro" id="IPR034505">
    <property type="entry name" value="Coproporphyrinogen-III_oxidase"/>
</dbReference>
<proteinExistence type="predicted"/>
<dbReference type="InterPro" id="IPR006638">
    <property type="entry name" value="Elp3/MiaA/NifB-like_rSAM"/>
</dbReference>
<organism evidence="2 3">
    <name type="scientific">Alkalibacter rhizosphaerae</name>
    <dbReference type="NCBI Taxonomy" id="2815577"/>
    <lineage>
        <taxon>Bacteria</taxon>
        <taxon>Bacillati</taxon>
        <taxon>Bacillota</taxon>
        <taxon>Clostridia</taxon>
        <taxon>Eubacteriales</taxon>
        <taxon>Eubacteriaceae</taxon>
        <taxon>Alkalibacter</taxon>
    </lineage>
</organism>
<reference evidence="2" key="1">
    <citation type="submission" date="2021-03" db="EMBL/GenBank/DDBJ databases">
        <title>Alkalibacter marinus sp. nov., isolated from tidal flat sediment.</title>
        <authorList>
            <person name="Namirimu T."/>
            <person name="Yang J.-A."/>
            <person name="Yang S.-H."/>
            <person name="Kim Y.-J."/>
            <person name="Kwon K.K."/>
        </authorList>
    </citation>
    <scope>NUCLEOTIDE SEQUENCE</scope>
    <source>
        <strain evidence="2">ES005</strain>
    </source>
</reference>
<dbReference type="PROSITE" id="PS51918">
    <property type="entry name" value="RADICAL_SAM"/>
    <property type="match status" value="1"/>
</dbReference>
<dbReference type="EC" id="1.3.98.3" evidence="2"/>
<dbReference type="SFLD" id="SFLDG01082">
    <property type="entry name" value="B12-binding_domain_containing"/>
    <property type="match status" value="1"/>
</dbReference>
<keyword evidence="2" id="KW-0560">Oxidoreductase</keyword>
<dbReference type="PANTHER" id="PTHR13932">
    <property type="entry name" value="COPROPORPHYRINIGEN III OXIDASE"/>
    <property type="match status" value="1"/>
</dbReference>
<dbReference type="GO" id="GO:0006779">
    <property type="term" value="P:porphyrin-containing compound biosynthetic process"/>
    <property type="evidence" value="ECO:0007669"/>
    <property type="project" value="TreeGrafter"/>
</dbReference>
<dbReference type="InterPro" id="IPR023404">
    <property type="entry name" value="rSAM_horseshoe"/>
</dbReference>
<dbReference type="GO" id="GO:0005737">
    <property type="term" value="C:cytoplasm"/>
    <property type="evidence" value="ECO:0007669"/>
    <property type="project" value="TreeGrafter"/>
</dbReference>
<dbReference type="EMBL" id="CP071444">
    <property type="protein sequence ID" value="QSX08770.1"/>
    <property type="molecule type" value="Genomic_DNA"/>
</dbReference>
<dbReference type="Gene3D" id="3.80.30.20">
    <property type="entry name" value="tm_1862 like domain"/>
    <property type="match status" value="1"/>
</dbReference>
<keyword evidence="3" id="KW-1185">Reference proteome</keyword>
<dbReference type="AlphaFoldDB" id="A0A975AIQ3"/>
<dbReference type="SFLD" id="SFLDF00310">
    <property type="entry name" value="oxygen-independent_coproporphy"/>
    <property type="match status" value="1"/>
</dbReference>